<feature type="transmembrane region" description="Helical" evidence="8">
    <location>
        <begin position="1391"/>
        <end position="1419"/>
    </location>
</feature>
<feature type="transmembrane region" description="Helical" evidence="8">
    <location>
        <begin position="162"/>
        <end position="180"/>
    </location>
</feature>
<feature type="transmembrane region" description="Helical" evidence="8">
    <location>
        <begin position="447"/>
        <end position="468"/>
    </location>
</feature>
<comment type="catalytic activity">
    <reaction evidence="7">
        <text>myo-inositol(out) + H(+)(out) = myo-inositol(in) + H(+)(in)</text>
        <dbReference type="Rhea" id="RHEA:60364"/>
        <dbReference type="ChEBI" id="CHEBI:15378"/>
        <dbReference type="ChEBI" id="CHEBI:17268"/>
    </reaction>
</comment>
<dbReference type="InterPro" id="IPR050360">
    <property type="entry name" value="MFS_Sugar_Transporters"/>
</dbReference>
<evidence type="ECO:0000313" key="11">
    <source>
        <dbReference type="Proteomes" id="UP000567179"/>
    </source>
</evidence>
<feature type="transmembrane region" description="Helical" evidence="8">
    <location>
        <begin position="801"/>
        <end position="827"/>
    </location>
</feature>
<dbReference type="PRINTS" id="PR00171">
    <property type="entry name" value="SUGRTRNSPORT"/>
</dbReference>
<dbReference type="SUPFAM" id="SSF103473">
    <property type="entry name" value="MFS general substrate transporter"/>
    <property type="match status" value="2"/>
</dbReference>
<feature type="transmembrane region" description="Helical" evidence="8">
    <location>
        <begin position="127"/>
        <end position="150"/>
    </location>
</feature>
<dbReference type="NCBIfam" id="TIGR00879">
    <property type="entry name" value="SP"/>
    <property type="match status" value="1"/>
</dbReference>
<evidence type="ECO:0000313" key="10">
    <source>
        <dbReference type="EMBL" id="KAF5319229.1"/>
    </source>
</evidence>
<gene>
    <name evidence="10" type="ORF">D9619_008285</name>
</gene>
<organism evidence="10 11">
    <name type="scientific">Psilocybe cf. subviscida</name>
    <dbReference type="NCBI Taxonomy" id="2480587"/>
    <lineage>
        <taxon>Eukaryota</taxon>
        <taxon>Fungi</taxon>
        <taxon>Dikarya</taxon>
        <taxon>Basidiomycota</taxon>
        <taxon>Agaricomycotina</taxon>
        <taxon>Agaricomycetes</taxon>
        <taxon>Agaricomycetidae</taxon>
        <taxon>Agaricales</taxon>
        <taxon>Agaricineae</taxon>
        <taxon>Strophariaceae</taxon>
        <taxon>Psilocybe</taxon>
    </lineage>
</organism>
<feature type="transmembrane region" description="Helical" evidence="8">
    <location>
        <begin position="664"/>
        <end position="689"/>
    </location>
</feature>
<feature type="transmembrane region" description="Helical" evidence="8">
    <location>
        <begin position="1357"/>
        <end position="1379"/>
    </location>
</feature>
<feature type="transmembrane region" description="Helical" evidence="8">
    <location>
        <begin position="1100"/>
        <end position="1119"/>
    </location>
</feature>
<evidence type="ECO:0000256" key="6">
    <source>
        <dbReference type="ARBA" id="ARBA00023136"/>
    </source>
</evidence>
<dbReference type="PROSITE" id="PS00216">
    <property type="entry name" value="SUGAR_TRANSPORT_1"/>
    <property type="match status" value="1"/>
</dbReference>
<dbReference type="Pfam" id="PF00083">
    <property type="entry name" value="Sugar_tr"/>
    <property type="match status" value="3"/>
</dbReference>
<keyword evidence="6 8" id="KW-0472">Membrane</keyword>
<feature type="transmembrane region" description="Helical" evidence="8">
    <location>
        <begin position="489"/>
        <end position="511"/>
    </location>
</feature>
<reference evidence="10 11" key="1">
    <citation type="journal article" date="2020" name="ISME J.">
        <title>Uncovering the hidden diversity of litter-decomposition mechanisms in mushroom-forming fungi.</title>
        <authorList>
            <person name="Floudas D."/>
            <person name="Bentzer J."/>
            <person name="Ahren D."/>
            <person name="Johansson T."/>
            <person name="Persson P."/>
            <person name="Tunlid A."/>
        </authorList>
    </citation>
    <scope>NUCLEOTIDE SEQUENCE [LARGE SCALE GENOMIC DNA]</scope>
    <source>
        <strain evidence="10 11">CBS 101986</strain>
    </source>
</reference>
<dbReference type="Gene3D" id="1.20.1250.20">
    <property type="entry name" value="MFS general substrate transporter like domains"/>
    <property type="match status" value="3"/>
</dbReference>
<feature type="transmembrane region" description="Helical" evidence="8">
    <location>
        <begin position="993"/>
        <end position="1011"/>
    </location>
</feature>
<feature type="transmembrane region" description="Helical" evidence="8">
    <location>
        <begin position="1314"/>
        <end position="1337"/>
    </location>
</feature>
<dbReference type="InterPro" id="IPR005829">
    <property type="entry name" value="Sugar_transporter_CS"/>
</dbReference>
<name>A0A8H5F0J1_9AGAR</name>
<dbReference type="Proteomes" id="UP000567179">
    <property type="component" value="Unassembled WGS sequence"/>
</dbReference>
<sequence>MAPTAGVFQNIRVYWLAFIVYWGIVLFGYDTGIAGGVVAQDYFHTHFGLIDSTTGKVNQSKLDAVTSNIVSVLQAGAFFGALASAPCSQRYGRKPTLMLFTLIFSVGAVLTTIPSDNASSVKRGLGLIYAGRVVSGFGIGAISAVAPAYVSECCPKEVRGRITGCFQIMVAIGVMLSYFINYGISQNVTNSALIWQLPFGFQLVPAGIMLLGLFTVKESPRFLASTNKRTEAIENLAYLRRRAVDDHEVVKEMAEIEATVEEERVAREGLGWREAFTGKGNGIRFILAFTIFVLQQWAGQNSVGYYAPQIFASREGYGWGRWGRGRYKSTVNGLWVLTAQATRYAGTGTMPLGDVGCRLLPSPTCSHLSPSLLSRLPLSPVVLLVTSGCLCAILRELGRGRFAMRSKAVIGYSSTKSKFLASGIYGVVKVAATAIFVFFFVESLGRKISLFISAMGMGTLFYIIGAILKTHPPQTNPVPANPSPSSQAMAGLLYIYVCFYSMGWGPLPWVYVSDIFPTRTRHYGLALASSSQWMWNFVVSKVTPTLITKLGWKIFVMFATINIAAMGVFSLLIPETKGRSLEDMDVIFGSITAEERARNIERQEKHGQVQEPAAASHQPRYLLDMLWCYRHLFAEFAALRRAERPAAAGMKSIPMESMFKNIRVYWLAFIVYWGIVLFGYDTGIGGGVVSSQYFLDSFNLKTTKQQNDVSSNVVSVLQAGAFFGALGSAPISSRIGRKFTLLAFTVIFSVGAILTTVAEPVTGLGKIYAGRVVSGIGIGAISAVAPAFVSECSPKEVRGRITGCFQIMVAFGVMISYFVNFGVGIHIKTGVKIWRIPFGFQLVPAGIMALGLITVKESPRWLASVGRHNDAIANLAYLRRSSPSDPYVLSEMAEIEAAIEEEREAREGLGWKEAFFGKGNFVRFVIAFMIFFLQQWAGQNSVNYYAPLIFASVGFTGTKNSLLASGIYGVVKFVATTIFIFFGVETLGRKKSLFISAMGMGTLFFIIGAILKTHPPPATSASQAATSVPPASQAMAAMLYIYVCFYSMGWGPLPWVYVSDIFPTRTRHYGLAVASASQWLWNFVLSKITPDLHTALGYKMFLMFAAINVGGMATFSLLIPETKGRSLEEMDIIFGSISAEQREADIHRRERGGGVSMELLLEVWDINNNHRNTRGDDVEASLSIFEDPVWKSNDGSLTMLTTLGRSGPILVALSLNWALFGVLAAQVYTYYDGYPRDSRYLKCLVYTVFSIEIAQTIMYMESAFRMLAHGFGNLYALDRIGTLWISVPLMDGVIAFILQSFYAYRIQILSGNKLISGVILFLALTQLVAAILTAVSMSQAGTFSTMWSRRLFIENTLWKGSSALCDVVIAITMTIVLRARDSGAVKTTHDLINRIIVLTIETGVMTATVDIIALVLTYVPPHTTYYQAAVVILGKLYSNTLLVILNMRTRTHSPNGVTLSNGLTSILSDTQTSDRTSAILNPKEHRKSMSMEFAKHFQSMRTTPSAGENGFCNGEIVEEVQNPDTNRIFSNISIVSGPMIQISQLRLNLLPAEFGF</sequence>
<feature type="transmembrane region" description="Helical" evidence="8">
    <location>
        <begin position="12"/>
        <end position="29"/>
    </location>
</feature>
<keyword evidence="5 8" id="KW-1133">Transmembrane helix</keyword>
<feature type="domain" description="Major facilitator superfamily (MFS) profile" evidence="9">
    <location>
        <begin position="667"/>
        <end position="1123"/>
    </location>
</feature>
<feature type="transmembrane region" description="Helical" evidence="8">
    <location>
        <begin position="97"/>
        <end position="115"/>
    </location>
</feature>
<feature type="transmembrane region" description="Helical" evidence="8">
    <location>
        <begin position="378"/>
        <end position="398"/>
    </location>
</feature>
<feature type="transmembrane region" description="Helical" evidence="8">
    <location>
        <begin position="1280"/>
        <end position="1302"/>
    </location>
</feature>
<feature type="transmembrane region" description="Helical" evidence="8">
    <location>
        <begin position="962"/>
        <end position="984"/>
    </location>
</feature>
<feature type="domain" description="Major facilitator superfamily (MFS) profile" evidence="9">
    <location>
        <begin position="16"/>
        <end position="577"/>
    </location>
</feature>
<protein>
    <recommendedName>
        <fullName evidence="9">Major facilitator superfamily (MFS) profile domain-containing protein</fullName>
    </recommendedName>
</protein>
<keyword evidence="11" id="KW-1185">Reference proteome</keyword>
<dbReference type="GO" id="GO:0005351">
    <property type="term" value="F:carbohydrate:proton symporter activity"/>
    <property type="evidence" value="ECO:0007669"/>
    <property type="project" value="TreeGrafter"/>
</dbReference>
<feature type="transmembrane region" description="Helical" evidence="8">
    <location>
        <begin position="1425"/>
        <end position="1445"/>
    </location>
</feature>
<feature type="transmembrane region" description="Helical" evidence="8">
    <location>
        <begin position="709"/>
        <end position="727"/>
    </location>
</feature>
<feature type="transmembrane region" description="Helical" evidence="8">
    <location>
        <begin position="1039"/>
        <end position="1058"/>
    </location>
</feature>
<feature type="transmembrane region" description="Helical" evidence="8">
    <location>
        <begin position="921"/>
        <end position="938"/>
    </location>
</feature>
<dbReference type="EMBL" id="JAACJJ010000029">
    <property type="protein sequence ID" value="KAF5319229.1"/>
    <property type="molecule type" value="Genomic_DNA"/>
</dbReference>
<feature type="transmembrane region" description="Helical" evidence="8">
    <location>
        <begin position="739"/>
        <end position="757"/>
    </location>
</feature>
<feature type="transmembrane region" description="Helical" evidence="8">
    <location>
        <begin position="419"/>
        <end position="441"/>
    </location>
</feature>
<comment type="caution">
    <text evidence="10">The sequence shown here is derived from an EMBL/GenBank/DDBJ whole genome shotgun (WGS) entry which is preliminary data.</text>
</comment>
<evidence type="ECO:0000256" key="5">
    <source>
        <dbReference type="ARBA" id="ARBA00022989"/>
    </source>
</evidence>
<feature type="transmembrane region" description="Helical" evidence="8">
    <location>
        <begin position="1209"/>
        <end position="1231"/>
    </location>
</feature>
<proteinExistence type="inferred from homology"/>
<dbReference type="FunFam" id="1.20.1250.20:FF:000026">
    <property type="entry name" value="MFS quinate transporter QutD"/>
    <property type="match status" value="1"/>
</dbReference>
<feature type="transmembrane region" description="Helical" evidence="8">
    <location>
        <begin position="192"/>
        <end position="216"/>
    </location>
</feature>
<dbReference type="PANTHER" id="PTHR48022:SF23">
    <property type="entry name" value="MAJOR FACILITATOR SUPERFAMILY (MFS) PROFILE DOMAIN-CONTAINING PROTEIN"/>
    <property type="match status" value="1"/>
</dbReference>
<dbReference type="InterPro" id="IPR020846">
    <property type="entry name" value="MFS_dom"/>
</dbReference>
<evidence type="ECO:0000256" key="7">
    <source>
        <dbReference type="ARBA" id="ARBA00049119"/>
    </source>
</evidence>
<feature type="transmembrane region" description="Helical" evidence="8">
    <location>
        <begin position="554"/>
        <end position="574"/>
    </location>
</feature>
<feature type="transmembrane region" description="Helical" evidence="8">
    <location>
        <begin position="282"/>
        <end position="298"/>
    </location>
</feature>
<dbReference type="PANTHER" id="PTHR48022">
    <property type="entry name" value="PLASTIDIC GLUCOSE TRANSPORTER 4"/>
    <property type="match status" value="1"/>
</dbReference>
<feature type="transmembrane region" description="Helical" evidence="8">
    <location>
        <begin position="65"/>
        <end position="85"/>
    </location>
</feature>
<keyword evidence="4 8" id="KW-0812">Transmembrane</keyword>
<evidence type="ECO:0000256" key="8">
    <source>
        <dbReference type="SAM" id="Phobius"/>
    </source>
</evidence>
<feature type="transmembrane region" description="Helical" evidence="8">
    <location>
        <begin position="769"/>
        <end position="789"/>
    </location>
</feature>
<dbReference type="PROSITE" id="PS50850">
    <property type="entry name" value="MFS"/>
    <property type="match status" value="2"/>
</dbReference>
<evidence type="ECO:0000256" key="2">
    <source>
        <dbReference type="ARBA" id="ARBA00010992"/>
    </source>
</evidence>
<accession>A0A8H5F0J1</accession>
<dbReference type="Pfam" id="PF20152">
    <property type="entry name" value="DUF6534"/>
    <property type="match status" value="1"/>
</dbReference>
<dbReference type="PROSITE" id="PS00217">
    <property type="entry name" value="SUGAR_TRANSPORT_2"/>
    <property type="match status" value="2"/>
</dbReference>
<dbReference type="InterPro" id="IPR045339">
    <property type="entry name" value="DUF6534"/>
</dbReference>
<dbReference type="GO" id="GO:0016020">
    <property type="term" value="C:membrane"/>
    <property type="evidence" value="ECO:0007669"/>
    <property type="project" value="UniProtKB-SubCell"/>
</dbReference>
<feature type="transmembrane region" description="Helical" evidence="8">
    <location>
        <begin position="833"/>
        <end position="855"/>
    </location>
</feature>
<comment type="similarity">
    <text evidence="2">Belongs to the major facilitator superfamily. Sugar transporter (TC 2.A.1.1) family.</text>
</comment>
<comment type="subcellular location">
    <subcellularLocation>
        <location evidence="1">Membrane</location>
        <topology evidence="1">Multi-pass membrane protein</topology>
    </subcellularLocation>
</comment>
<evidence type="ECO:0000256" key="4">
    <source>
        <dbReference type="ARBA" id="ARBA00022692"/>
    </source>
</evidence>
<feature type="transmembrane region" description="Helical" evidence="8">
    <location>
        <begin position="1243"/>
        <end position="1260"/>
    </location>
</feature>
<dbReference type="InterPro" id="IPR036259">
    <property type="entry name" value="MFS_trans_sf"/>
</dbReference>
<dbReference type="InterPro" id="IPR005828">
    <property type="entry name" value="MFS_sugar_transport-like"/>
</dbReference>
<dbReference type="InterPro" id="IPR003663">
    <property type="entry name" value="Sugar/inositol_transpt"/>
</dbReference>
<evidence type="ECO:0000256" key="3">
    <source>
        <dbReference type="ARBA" id="ARBA00022448"/>
    </source>
</evidence>
<dbReference type="OrthoDB" id="508119at2759"/>
<evidence type="ECO:0000259" key="9">
    <source>
        <dbReference type="PROSITE" id="PS50850"/>
    </source>
</evidence>
<keyword evidence="3" id="KW-0813">Transport</keyword>
<evidence type="ECO:0000256" key="1">
    <source>
        <dbReference type="ARBA" id="ARBA00004141"/>
    </source>
</evidence>